<dbReference type="Proteomes" id="UP000824890">
    <property type="component" value="Unassembled WGS sequence"/>
</dbReference>
<comment type="caution">
    <text evidence="1">The sequence shown here is derived from an EMBL/GenBank/DDBJ whole genome shotgun (WGS) entry which is preliminary data.</text>
</comment>
<keyword evidence="2" id="KW-1185">Reference proteome</keyword>
<accession>A0ABQ7ZF75</accession>
<dbReference type="EMBL" id="JAGKQM010000015">
    <property type="protein sequence ID" value="KAH0878799.1"/>
    <property type="molecule type" value="Genomic_DNA"/>
</dbReference>
<proteinExistence type="predicted"/>
<gene>
    <name evidence="1" type="ORF">HID58_066193</name>
</gene>
<evidence type="ECO:0000313" key="1">
    <source>
        <dbReference type="EMBL" id="KAH0878799.1"/>
    </source>
</evidence>
<organism evidence="1 2">
    <name type="scientific">Brassica napus</name>
    <name type="common">Rape</name>
    <dbReference type="NCBI Taxonomy" id="3708"/>
    <lineage>
        <taxon>Eukaryota</taxon>
        <taxon>Viridiplantae</taxon>
        <taxon>Streptophyta</taxon>
        <taxon>Embryophyta</taxon>
        <taxon>Tracheophyta</taxon>
        <taxon>Spermatophyta</taxon>
        <taxon>Magnoliopsida</taxon>
        <taxon>eudicotyledons</taxon>
        <taxon>Gunneridae</taxon>
        <taxon>Pentapetalae</taxon>
        <taxon>rosids</taxon>
        <taxon>malvids</taxon>
        <taxon>Brassicales</taxon>
        <taxon>Brassicaceae</taxon>
        <taxon>Brassiceae</taxon>
        <taxon>Brassica</taxon>
    </lineage>
</organism>
<evidence type="ECO:0000313" key="2">
    <source>
        <dbReference type="Proteomes" id="UP000824890"/>
    </source>
</evidence>
<protein>
    <submittedName>
        <fullName evidence="1">Uncharacterized protein</fullName>
    </submittedName>
</protein>
<reference evidence="1 2" key="1">
    <citation type="submission" date="2021-05" db="EMBL/GenBank/DDBJ databases">
        <title>Genome Assembly of Synthetic Allotetraploid Brassica napus Reveals Homoeologous Exchanges between Subgenomes.</title>
        <authorList>
            <person name="Davis J.T."/>
        </authorList>
    </citation>
    <scope>NUCLEOTIDE SEQUENCE [LARGE SCALE GENOMIC DNA]</scope>
    <source>
        <strain evidence="2">cv. Da-Ae</strain>
        <tissue evidence="1">Seedling</tissue>
    </source>
</reference>
<feature type="non-terminal residue" evidence="1">
    <location>
        <position position="1"/>
    </location>
</feature>
<name>A0ABQ7ZF75_BRANA</name>
<sequence>ETREATEKKIATKARFRKKMAKKRNSRGKEISDETVEVEDVKAALSEKLFATDRCPCERVHMYSTIDNLLWVRNKLDGTPEMEKLMGSWFGSLFKISVRRLLMGKVVYILCTCTCVHIVGEQNRDFVAEYVVTLLPFVCVWKLIRSVHQNWACVKNLQVYLWGCTRAYGVDGFSLGVRLDPALECTCGLYVWCTPRKSRSFFQYVLSSPDRQTVWSKALSVVHWWVWLVRITAPSSVRITGGVVSSMASSFVLGGQ</sequence>